<gene>
    <name evidence="2" type="ORF">AAME72_17970</name>
</gene>
<reference evidence="2" key="1">
    <citation type="submission" date="2024-05" db="EMBL/GenBank/DDBJ databases">
        <title>The Natural Products Discovery Center: Release of the First 8490 Sequenced Strains for Exploring Actinobacteria Biosynthetic Diversity.</title>
        <authorList>
            <person name="Kalkreuter E."/>
            <person name="Kautsar S.A."/>
            <person name="Yang D."/>
            <person name="Bader C.D."/>
            <person name="Teijaro C.N."/>
            <person name="Fluegel L."/>
            <person name="Davis C.M."/>
            <person name="Simpson J.R."/>
            <person name="Lauterbach L."/>
            <person name="Steele A.D."/>
            <person name="Gui C."/>
            <person name="Meng S."/>
            <person name="Li G."/>
            <person name="Viehrig K."/>
            <person name="Ye F."/>
            <person name="Su P."/>
            <person name="Kiefer A.F."/>
            <person name="Nichols A."/>
            <person name="Cepeda A.J."/>
            <person name="Yan W."/>
            <person name="Fan B."/>
            <person name="Jiang Y."/>
            <person name="Adhikari A."/>
            <person name="Zheng C.-J."/>
            <person name="Schuster L."/>
            <person name="Cowan T.M."/>
            <person name="Smanski M.J."/>
            <person name="Chevrette M.G."/>
            <person name="de Carvalho L.P.S."/>
            <person name="Shen B."/>
        </authorList>
    </citation>
    <scope>NUCLEOTIDE SEQUENCE</scope>
    <source>
        <strain evidence="2">NPDC080035</strain>
    </source>
</reference>
<dbReference type="PANTHER" id="PTHR43784:SF2">
    <property type="entry name" value="GDSL-LIKE LIPASE_ACYLHYDROLASE, PUTATIVE (AFU_ORTHOLOGUE AFUA_2G00820)-RELATED"/>
    <property type="match status" value="1"/>
</dbReference>
<keyword evidence="2" id="KW-0378">Hydrolase</keyword>
<dbReference type="InterPro" id="IPR036514">
    <property type="entry name" value="SGNH_hydro_sf"/>
</dbReference>
<dbReference type="PANTHER" id="PTHR43784">
    <property type="entry name" value="GDSL-LIKE LIPASE/ACYLHYDROLASE, PUTATIVE (AFU_ORTHOLOGUE AFUA_2G00820)-RELATED"/>
    <property type="match status" value="1"/>
</dbReference>
<dbReference type="EC" id="3.1.-.-" evidence="2"/>
<organism evidence="2">
    <name type="scientific">Leifsonia sp. NPDC080035</name>
    <dbReference type="NCBI Taxonomy" id="3143936"/>
    <lineage>
        <taxon>Bacteria</taxon>
        <taxon>Bacillati</taxon>
        <taxon>Actinomycetota</taxon>
        <taxon>Actinomycetes</taxon>
        <taxon>Micrococcales</taxon>
        <taxon>Microbacteriaceae</taxon>
        <taxon>Leifsonia</taxon>
    </lineage>
</organism>
<dbReference type="InterPro" id="IPR013830">
    <property type="entry name" value="SGNH_hydro"/>
</dbReference>
<name>A0AAU7GB86_9MICO</name>
<evidence type="ECO:0000313" key="2">
    <source>
        <dbReference type="EMBL" id="XBM47934.1"/>
    </source>
</evidence>
<evidence type="ECO:0000259" key="1">
    <source>
        <dbReference type="Pfam" id="PF13472"/>
    </source>
</evidence>
<dbReference type="RefSeq" id="WP_348787895.1">
    <property type="nucleotide sequence ID" value="NZ_CP157390.1"/>
</dbReference>
<accession>A0AAU7GB86</accession>
<dbReference type="SUPFAM" id="SSF52266">
    <property type="entry name" value="SGNH hydrolase"/>
    <property type="match status" value="1"/>
</dbReference>
<proteinExistence type="predicted"/>
<dbReference type="Gene3D" id="3.40.50.1110">
    <property type="entry name" value="SGNH hydrolase"/>
    <property type="match status" value="1"/>
</dbReference>
<dbReference type="InterPro" id="IPR053140">
    <property type="entry name" value="GDSL_Rv0518-like"/>
</dbReference>
<protein>
    <submittedName>
        <fullName evidence="2">SGNH/GDSL hydrolase family protein</fullName>
        <ecNumber evidence="2">3.1.-.-</ecNumber>
    </submittedName>
</protein>
<sequence>MLFSSYIAIGDSFTEGVGDDLPDGRVRGWADFVALGLAQASPSTVRYANLAVRGRKLGPIIQEQVEPALAQHPELVSLNGGGNDIMRPRVSIEGVAEALVAAADRVTAAGSTMLLLSGANPSRHLPMGGLIRRRGNELAVAVRAMLPRDGMVFVDNWADESLEDIRYWSEDRLHLNALGHARVASNVLTAFDVPVPAEWGVEEVAAAPRGEATRRTADYYRRFVLPWIGRRLTGRSSGDGRAAKIAELTPVDPASAHPL</sequence>
<dbReference type="Pfam" id="PF13472">
    <property type="entry name" value="Lipase_GDSL_2"/>
    <property type="match status" value="1"/>
</dbReference>
<dbReference type="GO" id="GO:0016787">
    <property type="term" value="F:hydrolase activity"/>
    <property type="evidence" value="ECO:0007669"/>
    <property type="project" value="UniProtKB-KW"/>
</dbReference>
<feature type="domain" description="SGNH hydrolase-type esterase" evidence="1">
    <location>
        <begin position="8"/>
        <end position="182"/>
    </location>
</feature>
<dbReference type="AlphaFoldDB" id="A0AAU7GB86"/>
<dbReference type="EMBL" id="CP157390">
    <property type="protein sequence ID" value="XBM47934.1"/>
    <property type="molecule type" value="Genomic_DNA"/>
</dbReference>
<dbReference type="CDD" id="cd01832">
    <property type="entry name" value="SGNH_hydrolase_like_1"/>
    <property type="match status" value="1"/>
</dbReference>